<evidence type="ECO:0000259" key="5">
    <source>
        <dbReference type="Pfam" id="PF00891"/>
    </source>
</evidence>
<dbReference type="SUPFAM" id="SSF53335">
    <property type="entry name" value="S-adenosyl-L-methionine-dependent methyltransferases"/>
    <property type="match status" value="1"/>
</dbReference>
<dbReference type="GO" id="GO:0032259">
    <property type="term" value="P:methylation"/>
    <property type="evidence" value="ECO:0007669"/>
    <property type="project" value="UniProtKB-KW"/>
</dbReference>
<gene>
    <name evidence="6" type="ORF">PPNO1_LOCUS1154</name>
</gene>
<protein>
    <recommendedName>
        <fullName evidence="5">O-methyltransferase C-terminal domain-containing protein</fullName>
    </recommendedName>
</protein>
<proteinExistence type="predicted"/>
<dbReference type="EMBL" id="CALLCH030000001">
    <property type="protein sequence ID" value="CAI4211359.1"/>
    <property type="molecule type" value="Genomic_DNA"/>
</dbReference>
<dbReference type="SUPFAM" id="SSF46785">
    <property type="entry name" value="Winged helix' DNA-binding domain"/>
    <property type="match status" value="1"/>
</dbReference>
<dbReference type="AlphaFoldDB" id="A0A9P1M7Q5"/>
<dbReference type="PROSITE" id="PS51683">
    <property type="entry name" value="SAM_OMT_II"/>
    <property type="match status" value="1"/>
</dbReference>
<dbReference type="InterPro" id="IPR016461">
    <property type="entry name" value="COMT-like"/>
</dbReference>
<sequence length="348" mass="38760">METSLIVALAKQIAADTEVLDGYLSTSLVPLDGTITMEELGAKTSLDMVNLARILRHAMTNNVFQEPSPGVIAHTATSRLLAEDENLRAWLGFHLEEIFPASAHVLEALIKHPEATSLTRTGFKFAHGTVDKEPMMAQAMASLSNGEGYEVSHFVANYDLSDIDAKQGTLVDVGGSHGFACVEIGKKWKNIKFVVQDLQRTIDTAPKPLHAEEQVAERIELVAHDFFTEQVAKDADVFYFRWIFHNYSDPYAIKILRSLIPALKPGAKIVINDHCLRQPGSENPWDEKIMRSMDLVMLCLLNAHERTEPQFEALFRAADPRFKFKGVTRAAGCRMSIIEAVWEPESAI</sequence>
<keyword evidence="2" id="KW-0808">Transferase</keyword>
<reference evidence="6" key="1">
    <citation type="submission" date="2022-11" db="EMBL/GenBank/DDBJ databases">
        <authorList>
            <person name="Scott C."/>
            <person name="Bruce N."/>
        </authorList>
    </citation>
    <scope>NUCLEOTIDE SEQUENCE</scope>
</reference>
<organism evidence="6 7">
    <name type="scientific">Parascedosporium putredinis</name>
    <dbReference type="NCBI Taxonomy" id="1442378"/>
    <lineage>
        <taxon>Eukaryota</taxon>
        <taxon>Fungi</taxon>
        <taxon>Dikarya</taxon>
        <taxon>Ascomycota</taxon>
        <taxon>Pezizomycotina</taxon>
        <taxon>Sordariomycetes</taxon>
        <taxon>Hypocreomycetidae</taxon>
        <taxon>Microascales</taxon>
        <taxon>Microascaceae</taxon>
        <taxon>Parascedosporium</taxon>
    </lineage>
</organism>
<keyword evidence="3" id="KW-0949">S-adenosyl-L-methionine</keyword>
<keyword evidence="1" id="KW-0489">Methyltransferase</keyword>
<dbReference type="InterPro" id="IPR036388">
    <property type="entry name" value="WH-like_DNA-bd_sf"/>
</dbReference>
<evidence type="ECO:0000313" key="6">
    <source>
        <dbReference type="EMBL" id="CAI4211359.1"/>
    </source>
</evidence>
<evidence type="ECO:0000313" key="7">
    <source>
        <dbReference type="Proteomes" id="UP000838763"/>
    </source>
</evidence>
<dbReference type="InterPro" id="IPR036390">
    <property type="entry name" value="WH_DNA-bd_sf"/>
</dbReference>
<feature type="domain" description="O-methyltransferase C-terminal" evidence="5">
    <location>
        <begin position="129"/>
        <end position="318"/>
    </location>
</feature>
<keyword evidence="7" id="KW-1185">Reference proteome</keyword>
<dbReference type="InterPro" id="IPR001077">
    <property type="entry name" value="COMT_C"/>
</dbReference>
<feature type="active site" description="Proton acceptor" evidence="4">
    <location>
        <position position="245"/>
    </location>
</feature>
<dbReference type="Gene3D" id="3.40.50.150">
    <property type="entry name" value="Vaccinia Virus protein VP39"/>
    <property type="match status" value="1"/>
</dbReference>
<name>A0A9P1M7Q5_9PEZI</name>
<dbReference type="PANTHER" id="PTHR43712">
    <property type="entry name" value="PUTATIVE (AFU_ORTHOLOGUE AFUA_4G14580)-RELATED"/>
    <property type="match status" value="1"/>
</dbReference>
<dbReference type="InterPro" id="IPR029063">
    <property type="entry name" value="SAM-dependent_MTases_sf"/>
</dbReference>
<comment type="caution">
    <text evidence="6">The sequence shown here is derived from an EMBL/GenBank/DDBJ whole genome shotgun (WGS) entry which is preliminary data.</text>
</comment>
<dbReference type="PANTHER" id="PTHR43712:SF16">
    <property type="entry name" value="O-METHYLTRANSFERASE ELCB"/>
    <property type="match status" value="1"/>
</dbReference>
<dbReference type="OrthoDB" id="1606438at2759"/>
<evidence type="ECO:0000256" key="2">
    <source>
        <dbReference type="ARBA" id="ARBA00022679"/>
    </source>
</evidence>
<dbReference type="PIRSF" id="PIRSF005739">
    <property type="entry name" value="O-mtase"/>
    <property type="match status" value="1"/>
</dbReference>
<evidence type="ECO:0000256" key="1">
    <source>
        <dbReference type="ARBA" id="ARBA00022603"/>
    </source>
</evidence>
<dbReference type="GO" id="GO:0008171">
    <property type="term" value="F:O-methyltransferase activity"/>
    <property type="evidence" value="ECO:0007669"/>
    <property type="project" value="InterPro"/>
</dbReference>
<evidence type="ECO:0000256" key="4">
    <source>
        <dbReference type="PIRSR" id="PIRSR005739-1"/>
    </source>
</evidence>
<accession>A0A9P1M7Q5</accession>
<dbReference type="Gene3D" id="1.10.10.10">
    <property type="entry name" value="Winged helix-like DNA-binding domain superfamily/Winged helix DNA-binding domain"/>
    <property type="match status" value="1"/>
</dbReference>
<dbReference type="Proteomes" id="UP000838763">
    <property type="component" value="Unassembled WGS sequence"/>
</dbReference>
<dbReference type="Pfam" id="PF00891">
    <property type="entry name" value="Methyltransf_2"/>
    <property type="match status" value="1"/>
</dbReference>
<evidence type="ECO:0000256" key="3">
    <source>
        <dbReference type="ARBA" id="ARBA00022691"/>
    </source>
</evidence>